<dbReference type="Proteomes" id="UP000663841">
    <property type="component" value="Unassembled WGS sequence"/>
</dbReference>
<accession>A0A8H2WLE4</accession>
<feature type="binding site" evidence="4">
    <location>
        <position position="582"/>
    </location>
    <ligand>
        <name>Mg(2+)</name>
        <dbReference type="ChEBI" id="CHEBI:18420"/>
    </ligand>
</feature>
<dbReference type="Pfam" id="PF01408">
    <property type="entry name" value="GFO_IDH_MocA"/>
    <property type="match status" value="1"/>
</dbReference>
<comment type="subunit">
    <text evidence="4">Component of a multi-subunit COQ enzyme complex, composed of at least COQ3, COQ4, COQ5, COQ6, COQ7 and COQ9.</text>
</comment>
<dbReference type="CDD" id="cd02440">
    <property type="entry name" value="AdoMet_MTases"/>
    <property type="match status" value="1"/>
</dbReference>
<dbReference type="NCBIfam" id="TIGR01983">
    <property type="entry name" value="UbiG"/>
    <property type="match status" value="1"/>
</dbReference>
<dbReference type="PANTHER" id="PTHR22604">
    <property type="entry name" value="OXIDOREDUCTASES"/>
    <property type="match status" value="1"/>
</dbReference>
<evidence type="ECO:0000313" key="7">
    <source>
        <dbReference type="EMBL" id="CAE6394128.1"/>
    </source>
</evidence>
<evidence type="ECO:0000259" key="5">
    <source>
        <dbReference type="Pfam" id="PF01408"/>
    </source>
</evidence>
<keyword evidence="4" id="KW-0472">Membrane</keyword>
<keyword evidence="4" id="KW-0808">Transferase</keyword>
<comment type="catalytic activity">
    <reaction evidence="4">
        <text>a 3,4-dihydroxy-5-(all-trans-polyprenyl)benzoate + S-adenosyl-L-methionine = a 4-hydroxy-3-methoxy-5-(all-trans-polyprenyl)benzoate + S-adenosyl-L-homocysteine + H(+)</text>
        <dbReference type="Rhea" id="RHEA:44452"/>
        <dbReference type="Rhea" id="RHEA-COMP:10930"/>
        <dbReference type="Rhea" id="RHEA-COMP:10931"/>
        <dbReference type="ChEBI" id="CHEBI:15378"/>
        <dbReference type="ChEBI" id="CHEBI:57856"/>
        <dbReference type="ChEBI" id="CHEBI:59789"/>
        <dbReference type="ChEBI" id="CHEBI:64694"/>
        <dbReference type="ChEBI" id="CHEBI:84443"/>
        <dbReference type="EC" id="2.1.1.114"/>
    </reaction>
</comment>
<keyword evidence="4" id="KW-0479">Metal-binding</keyword>
<dbReference type="EC" id="2.1.1.114" evidence="4"/>
<dbReference type="GO" id="GO:0031314">
    <property type="term" value="C:extrinsic component of mitochondrial inner membrane"/>
    <property type="evidence" value="ECO:0007669"/>
    <property type="project" value="UniProtKB-UniRule"/>
</dbReference>
<dbReference type="EC" id="2.1.1.-" evidence="4"/>
<evidence type="ECO:0000313" key="8">
    <source>
        <dbReference type="Proteomes" id="UP000663841"/>
    </source>
</evidence>
<feature type="binding site" evidence="4">
    <location>
        <position position="581"/>
    </location>
    <ligand>
        <name>S-adenosyl-L-methionine</name>
        <dbReference type="ChEBI" id="CHEBI:59789"/>
    </ligand>
</feature>
<comment type="similarity">
    <text evidence="1">Belongs to the Gfo/Idh/MocA family.</text>
</comment>
<protein>
    <recommendedName>
        <fullName evidence="4">Ubiquinone biosynthesis O-methyltransferase, mitochondrial</fullName>
    </recommendedName>
    <alternativeName>
        <fullName evidence="4">3-demethylubiquinol 3-O-methyltransferase</fullName>
        <ecNumber evidence="4">2.1.1.64</ecNumber>
    </alternativeName>
    <alternativeName>
        <fullName evidence="4">3-demethylubiquinone 3-O-methyltransferase</fullName>
        <ecNumber evidence="4">2.1.1.-</ecNumber>
    </alternativeName>
    <alternativeName>
        <fullName evidence="4">Polyprenyldihydroxybenzoate methyltransferase</fullName>
        <ecNumber evidence="4">2.1.1.114</ecNumber>
    </alternativeName>
</protein>
<dbReference type="Gene3D" id="3.40.50.150">
    <property type="entry name" value="Vaccinia Virus protein VP39"/>
    <property type="match status" value="1"/>
</dbReference>
<feature type="binding site" evidence="4">
    <location>
        <position position="532"/>
    </location>
    <ligand>
        <name>S-adenosyl-L-methionine</name>
        <dbReference type="ChEBI" id="CHEBI:59789"/>
    </ligand>
</feature>
<comment type="similarity">
    <text evidence="4">Belongs to the class I-like SAM-binding methyltransferase superfamily. UbiG/COQ3 family.</text>
</comment>
<evidence type="ECO:0000256" key="1">
    <source>
        <dbReference type="ARBA" id="ARBA00010928"/>
    </source>
</evidence>
<dbReference type="AlphaFoldDB" id="A0A8H2WLE4"/>
<gene>
    <name evidence="4" type="primary">COQ3</name>
    <name evidence="7" type="ORF">RDB_LOCUS29</name>
</gene>
<keyword evidence="4" id="KW-0489">Methyltransferase</keyword>
<dbReference type="SUPFAM" id="SSF51735">
    <property type="entry name" value="NAD(P)-binding Rossmann-fold domains"/>
    <property type="match status" value="1"/>
</dbReference>
<keyword evidence="4" id="KW-0949">S-adenosyl-L-methionine</keyword>
<dbReference type="Pfam" id="PF13489">
    <property type="entry name" value="Methyltransf_23"/>
    <property type="match status" value="1"/>
</dbReference>
<evidence type="ECO:0000259" key="6">
    <source>
        <dbReference type="Pfam" id="PF22725"/>
    </source>
</evidence>
<comment type="catalytic activity">
    <reaction evidence="4">
        <text>a 3-demethylubiquinone + S-adenosyl-L-methionine = a ubiquinone + S-adenosyl-L-homocysteine</text>
        <dbReference type="Rhea" id="RHEA:81215"/>
        <dbReference type="Rhea" id="RHEA-COMP:9565"/>
        <dbReference type="Rhea" id="RHEA-COMP:19654"/>
        <dbReference type="ChEBI" id="CHEBI:16389"/>
        <dbReference type="ChEBI" id="CHEBI:57856"/>
        <dbReference type="ChEBI" id="CHEBI:59789"/>
        <dbReference type="ChEBI" id="CHEBI:231825"/>
    </reaction>
</comment>
<dbReference type="GO" id="GO:0046872">
    <property type="term" value="F:metal ion binding"/>
    <property type="evidence" value="ECO:0007669"/>
    <property type="project" value="UniProtKB-KW"/>
</dbReference>
<comment type="cofactor">
    <cofactor evidence="4">
        <name>Mg(2+)</name>
        <dbReference type="ChEBI" id="CHEBI:18420"/>
    </cofactor>
</comment>
<dbReference type="GO" id="GO:0061542">
    <property type="term" value="F:3-demethylubiquinol 3-O-methyltransferase activity"/>
    <property type="evidence" value="ECO:0007669"/>
    <property type="project" value="UniProtKB-UniRule"/>
</dbReference>
<keyword evidence="4" id="KW-0999">Mitochondrion inner membrane</keyword>
<organism evidence="7 8">
    <name type="scientific">Rhizoctonia solani</name>
    <dbReference type="NCBI Taxonomy" id="456999"/>
    <lineage>
        <taxon>Eukaryota</taxon>
        <taxon>Fungi</taxon>
        <taxon>Dikarya</taxon>
        <taxon>Basidiomycota</taxon>
        <taxon>Agaricomycotina</taxon>
        <taxon>Agaricomycetes</taxon>
        <taxon>Cantharellales</taxon>
        <taxon>Ceratobasidiaceae</taxon>
        <taxon>Rhizoctonia</taxon>
    </lineage>
</organism>
<dbReference type="InterPro" id="IPR000683">
    <property type="entry name" value="Gfo/Idh/MocA-like_OxRdtase_N"/>
</dbReference>
<dbReference type="InterPro" id="IPR036291">
    <property type="entry name" value="NAD(P)-bd_dom_sf"/>
</dbReference>
<dbReference type="InterPro" id="IPR055170">
    <property type="entry name" value="GFO_IDH_MocA-like_dom"/>
</dbReference>
<proteinExistence type="inferred from homology"/>
<dbReference type="SUPFAM" id="SSF53335">
    <property type="entry name" value="S-adenosyl-L-methionine-dependent methyltransferases"/>
    <property type="match status" value="1"/>
</dbReference>
<feature type="binding site" evidence="4">
    <location>
        <position position="463"/>
    </location>
    <ligand>
        <name>S-adenosyl-L-methionine</name>
        <dbReference type="ChEBI" id="CHEBI:59789"/>
    </ligand>
</feature>
<dbReference type="Gene3D" id="3.40.50.720">
    <property type="entry name" value="NAD(P)-binding Rossmann-like Domain"/>
    <property type="match status" value="1"/>
</dbReference>
<comment type="catalytic activity">
    <reaction evidence="4">
        <text>a 3-demethylubiquinol + S-adenosyl-L-methionine = a ubiquinol + S-adenosyl-L-homocysteine + H(+)</text>
        <dbReference type="Rhea" id="RHEA:44380"/>
        <dbReference type="Rhea" id="RHEA-COMP:9566"/>
        <dbReference type="Rhea" id="RHEA-COMP:10914"/>
        <dbReference type="ChEBI" id="CHEBI:15378"/>
        <dbReference type="ChEBI" id="CHEBI:17976"/>
        <dbReference type="ChEBI" id="CHEBI:57856"/>
        <dbReference type="ChEBI" id="CHEBI:59789"/>
        <dbReference type="ChEBI" id="CHEBI:84422"/>
        <dbReference type="EC" id="2.1.1.64"/>
    </reaction>
</comment>
<feature type="domain" description="GFO/IDH/MocA-like oxidoreductase" evidence="6">
    <location>
        <begin position="157"/>
        <end position="279"/>
    </location>
</feature>
<sequence length="734" mass="82027">MSKFTLRWGILATGGIAEAFAKDLLVDPAARDTHDVAHKIVAVGSSSSIDKSREFITKVGADSSSVIACGSYQELVNIKEVDIIYIATPHSHHYENGLLALEAGKHVLCEASLKLKHVITVNARQAAHLAKVAESKKLFLMEAVWTRFFPISKEIQRLIHEEKILGDVRRVFADLAMIFKRDANSRLYNPELAGGALLDLGIYPFTWAFMTLYDHPDNQKTKPTITANILKSQLTPVDETTSATLTFSKIHATAHVSCSMTAKTIAPYCVTIQGEKGELLVGPAPYRPEQFVLRLYDQEPKTHDYKIPGQGLFWEADECARQIRDGKLQSERFSLNDSIAFMEILDEVRRQGGLSYPDKIEGTDELKQHNDNTQNIHQRRRLFVHQGSAFAMNHLVLHPARSTTRLISAATRHIHSTRWALKPISNSSINPDEIAHFSRLSSQWWDESDGAEFALLHRMNPVRVSWILEKLEEARKDDAKNDEWVDWRSPANTQAPKTGRQMEGMSVLDIGCGGGLLSETLSRLGARTTGIDASQNNIHIATLHASQDPSFVSGENQLEYQHTSAEALVGRDAQFDVVCAMEVVEHVDNPAEFLRNCGKLVKPGGHLFMSTISRTPISYFLTVLMAERILGLVERGTHTHSKYVNPSELVAFFRDDPQLRWISRTYGGGVGELDIAGWLGFGRNEPVGAPTRTEAEVRGIAYVPWKGGWELLPRGMLGSVECNYLFWVRKPLYV</sequence>
<evidence type="ECO:0000256" key="2">
    <source>
        <dbReference type="ARBA" id="ARBA00023002"/>
    </source>
</evidence>
<feature type="domain" description="Gfo/Idh/MocA-like oxidoreductase N-terminal" evidence="5">
    <location>
        <begin position="7"/>
        <end position="141"/>
    </location>
</feature>
<comment type="caution">
    <text evidence="7">The sequence shown here is derived from an EMBL/GenBank/DDBJ whole genome shotgun (WGS) entry which is preliminary data.</text>
</comment>
<comment type="pathway">
    <text evidence="4">Cofactor biosynthesis; ubiquinone biosynthesis.</text>
</comment>
<dbReference type="GO" id="GO:0047837">
    <property type="term" value="F:D-xylose 1-dehydrogenase (NADP+) activity"/>
    <property type="evidence" value="ECO:0007669"/>
    <property type="project" value="UniProtKB-EC"/>
</dbReference>
<dbReference type="InterPro" id="IPR029063">
    <property type="entry name" value="SAM-dependent_MTases_sf"/>
</dbReference>
<feature type="binding site" evidence="4">
    <location>
        <position position="586"/>
    </location>
    <ligand>
        <name>Mg(2+)</name>
        <dbReference type="ChEBI" id="CHEBI:18420"/>
    </ligand>
</feature>
<dbReference type="EC" id="2.1.1.64" evidence="4"/>
<comment type="subcellular location">
    <subcellularLocation>
        <location evidence="4">Mitochondrion inner membrane</location>
        <topology evidence="4">Peripheral membrane protein</topology>
        <orientation evidence="4">Matrix side</orientation>
    </subcellularLocation>
</comment>
<dbReference type="Gene3D" id="3.30.360.10">
    <property type="entry name" value="Dihydrodipicolinate Reductase, domain 2"/>
    <property type="match status" value="1"/>
</dbReference>
<dbReference type="SUPFAM" id="SSF55347">
    <property type="entry name" value="Glyceraldehyde-3-phosphate dehydrogenase-like, C-terminal domain"/>
    <property type="match status" value="1"/>
</dbReference>
<keyword evidence="4" id="KW-0496">Mitochondrion</keyword>
<keyword evidence="2" id="KW-0560">Oxidoreductase</keyword>
<dbReference type="InterPro" id="IPR050984">
    <property type="entry name" value="Gfo/Idh/MocA_domain"/>
</dbReference>
<dbReference type="HAMAP" id="MF_00472">
    <property type="entry name" value="UbiG"/>
    <property type="match status" value="1"/>
</dbReference>
<reference evidence="7" key="1">
    <citation type="submission" date="2021-01" db="EMBL/GenBank/DDBJ databases">
        <authorList>
            <person name="Kaushik A."/>
        </authorList>
    </citation>
    <scope>NUCLEOTIDE SEQUENCE</scope>
    <source>
        <strain evidence="7">AG3-T5</strain>
    </source>
</reference>
<dbReference type="GO" id="GO:0010420">
    <property type="term" value="F:polyprenyldihydroxybenzoate methyltransferase activity"/>
    <property type="evidence" value="ECO:0007669"/>
    <property type="project" value="UniProtKB-UniRule"/>
</dbReference>
<keyword evidence="4" id="KW-0460">Magnesium</keyword>
<dbReference type="InterPro" id="IPR010233">
    <property type="entry name" value="UbiG_MeTrfase"/>
</dbReference>
<keyword evidence="4" id="KW-0831">Ubiquinone biosynthesis</keyword>
<dbReference type="GO" id="GO:0032259">
    <property type="term" value="P:methylation"/>
    <property type="evidence" value="ECO:0007669"/>
    <property type="project" value="UniProtKB-KW"/>
</dbReference>
<evidence type="ECO:0000256" key="3">
    <source>
        <dbReference type="ARBA" id="ARBA00049233"/>
    </source>
</evidence>
<name>A0A8H2WLE4_9AGAM</name>
<evidence type="ECO:0000256" key="4">
    <source>
        <dbReference type="HAMAP-Rule" id="MF_03190"/>
    </source>
</evidence>
<comment type="catalytic activity">
    <reaction evidence="3">
        <text>D-xylose + NADP(+) = D-xylono-1,5-lactone + NADPH + H(+)</text>
        <dbReference type="Rhea" id="RHEA:22000"/>
        <dbReference type="ChEBI" id="CHEBI:15378"/>
        <dbReference type="ChEBI" id="CHEBI:15867"/>
        <dbReference type="ChEBI" id="CHEBI:53455"/>
        <dbReference type="ChEBI" id="CHEBI:57783"/>
        <dbReference type="ChEBI" id="CHEBI:58349"/>
        <dbReference type="EC" id="1.1.1.179"/>
    </reaction>
</comment>
<dbReference type="GO" id="GO:0000166">
    <property type="term" value="F:nucleotide binding"/>
    <property type="evidence" value="ECO:0007669"/>
    <property type="project" value="InterPro"/>
</dbReference>
<feature type="binding site" evidence="4">
    <location>
        <position position="511"/>
    </location>
    <ligand>
        <name>S-adenosyl-L-methionine</name>
        <dbReference type="ChEBI" id="CHEBI:59789"/>
    </ligand>
</feature>
<comment type="function">
    <text evidence="4">O-methyltransferase required for two non-consecutive steps during ubiquinone biosynthesis. Catalyzes the 2 O-methylation of 3,4-dihydroxy-5-(all-trans-polyprenyl)benzoic acid into 4-hydroxy-3-methoxy-5-(all-trans-polyprenyl)benzoic acid. Also catalyzes the last step of ubiquinone biosynthesis by mediating methylation of 3-demethylubiquinone into ubiquinone. Also able to mediate the methylation of 3-demethylubiquinol into ubiquinol.</text>
</comment>
<dbReference type="Pfam" id="PF22725">
    <property type="entry name" value="GFO_IDH_MocA_C3"/>
    <property type="match status" value="1"/>
</dbReference>
<feature type="binding site" evidence="4">
    <location>
        <position position="585"/>
    </location>
    <ligand>
        <name>Mg(2+)</name>
        <dbReference type="ChEBI" id="CHEBI:18420"/>
    </ligand>
</feature>
<dbReference type="PANTHER" id="PTHR22604:SF105">
    <property type="entry name" value="TRANS-1,2-DIHYDROBENZENE-1,2-DIOL DEHYDROGENASE"/>
    <property type="match status" value="1"/>
</dbReference>
<dbReference type="EMBL" id="CAJMWW010000001">
    <property type="protein sequence ID" value="CAE6394128.1"/>
    <property type="molecule type" value="Genomic_DNA"/>
</dbReference>
<dbReference type="UniPathway" id="UPA00232"/>